<dbReference type="OrthoDB" id="9811471at2"/>
<proteinExistence type="predicted"/>
<dbReference type="GO" id="GO:0012505">
    <property type="term" value="C:endomembrane system"/>
    <property type="evidence" value="ECO:0007669"/>
    <property type="project" value="TreeGrafter"/>
</dbReference>
<feature type="compositionally biased region" description="Basic residues" evidence="1">
    <location>
        <begin position="477"/>
        <end position="490"/>
    </location>
</feature>
<dbReference type="Pfam" id="PF01425">
    <property type="entry name" value="Amidase"/>
    <property type="match status" value="1"/>
</dbReference>
<dbReference type="PROSITE" id="PS00571">
    <property type="entry name" value="AMIDASES"/>
    <property type="match status" value="1"/>
</dbReference>
<protein>
    <submittedName>
        <fullName evidence="3">Glutamyl-tRNA(Gln) amidotransferase subunit A</fullName>
    </submittedName>
</protein>
<dbReference type="InterPro" id="IPR023631">
    <property type="entry name" value="Amidase_dom"/>
</dbReference>
<dbReference type="InterPro" id="IPR020556">
    <property type="entry name" value="Amidase_CS"/>
</dbReference>
<dbReference type="PANTHER" id="PTHR43372">
    <property type="entry name" value="FATTY-ACID AMIDE HYDROLASE"/>
    <property type="match status" value="1"/>
</dbReference>
<keyword evidence="3" id="KW-0808">Transferase</keyword>
<evidence type="ECO:0000256" key="1">
    <source>
        <dbReference type="SAM" id="MobiDB-lite"/>
    </source>
</evidence>
<name>A0A0K1Q6L1_9BACT</name>
<evidence type="ECO:0000259" key="2">
    <source>
        <dbReference type="Pfam" id="PF01425"/>
    </source>
</evidence>
<dbReference type="PANTHER" id="PTHR43372:SF4">
    <property type="entry name" value="FATTY-ACID AMIDE HYDROLASE 2"/>
    <property type="match status" value="1"/>
</dbReference>
<accession>A0A0K1Q6L1</accession>
<dbReference type="KEGG" id="llu:AKJ09_07713"/>
<dbReference type="EMBL" id="CP012333">
    <property type="protein sequence ID" value="AKV01050.1"/>
    <property type="molecule type" value="Genomic_DNA"/>
</dbReference>
<keyword evidence="4" id="KW-1185">Reference proteome</keyword>
<dbReference type="Proteomes" id="UP000064967">
    <property type="component" value="Chromosome"/>
</dbReference>
<dbReference type="STRING" id="1391654.AKJ09_07713"/>
<evidence type="ECO:0000313" key="4">
    <source>
        <dbReference type="Proteomes" id="UP000064967"/>
    </source>
</evidence>
<dbReference type="AlphaFoldDB" id="A0A0K1Q6L1"/>
<gene>
    <name evidence="3" type="ORF">AKJ09_07713</name>
</gene>
<sequence length="490" mass="52724">MALAGAIRDREVTSREILEAHIGRISQVNPTINALVKDRFDAALQEARDADEKTGSVHRDDLPPFHGIPFTAKDALRCAGMPNTSGLWARRDLIADDDATAVKRLKNAGAILLGVSNISELCMWMESSNKVWGRTNNPYDPTRTAGGSSGGEGALVGSGGSIIGLGSDVGGSIRMPAFFNGVFGHKPTGGLVPSTGHYPPARNRQQRYVTTGPIARRAADLMPFLRVVAGPDGIEEHSIEPALGDPATIDLSRTTVYVVPGNGIFAVDPRMQAAQESAARVLEDAGARVERRQVPALKRSAEIWSAMLHDGGGSETFQDLMAAGGELKPLREIGKAALGRSRYTLPGLLLCLFERVPTLLGSERAGRIVQLGHQLRRELEAMLGDDGVMLFPSYPTPAPKHYAPMLVPFKWVYTAIFNVMEMPVTQVPMGLDERGVPLGVQVAARRQADTLTIAVALELERAVGGWTPPPRWPFARSSKRASRGASTPRR</sequence>
<dbReference type="Gene3D" id="3.90.1300.10">
    <property type="entry name" value="Amidase signature (AS) domain"/>
    <property type="match status" value="1"/>
</dbReference>
<feature type="domain" description="Amidase" evidence="2">
    <location>
        <begin position="16"/>
        <end position="451"/>
    </location>
</feature>
<dbReference type="InterPro" id="IPR052739">
    <property type="entry name" value="FAAH2"/>
</dbReference>
<reference evidence="3 4" key="1">
    <citation type="submission" date="2015-08" db="EMBL/GenBank/DDBJ databases">
        <authorList>
            <person name="Babu N.S."/>
            <person name="Beckwith C.J."/>
            <person name="Beseler K.G."/>
            <person name="Brison A."/>
            <person name="Carone J.V."/>
            <person name="Caskin T.P."/>
            <person name="Diamond M."/>
            <person name="Durham M.E."/>
            <person name="Foxe J.M."/>
            <person name="Go M."/>
            <person name="Henderson B.A."/>
            <person name="Jones I.B."/>
            <person name="McGettigan J.A."/>
            <person name="Micheletti S.J."/>
            <person name="Nasrallah M.E."/>
            <person name="Ortiz D."/>
            <person name="Piller C.R."/>
            <person name="Privatt S.R."/>
            <person name="Schneider S.L."/>
            <person name="Sharp S."/>
            <person name="Smith T.C."/>
            <person name="Stanton J.D."/>
            <person name="Ullery H.E."/>
            <person name="Wilson R.J."/>
            <person name="Serrano M.G."/>
            <person name="Buck G."/>
            <person name="Lee V."/>
            <person name="Wang Y."/>
            <person name="Carvalho R."/>
            <person name="Voegtly L."/>
            <person name="Shi R."/>
            <person name="Duckworth R."/>
            <person name="Johnson A."/>
            <person name="Loviza R."/>
            <person name="Walstead R."/>
            <person name="Shah Z."/>
            <person name="Kiflezghi M."/>
            <person name="Wade K."/>
            <person name="Ball S.L."/>
            <person name="Bradley K.W."/>
            <person name="Asai D.J."/>
            <person name="Bowman C.A."/>
            <person name="Russell D.A."/>
            <person name="Pope W.H."/>
            <person name="Jacobs-Sera D."/>
            <person name="Hendrix R.W."/>
            <person name="Hatfull G.F."/>
        </authorList>
    </citation>
    <scope>NUCLEOTIDE SEQUENCE [LARGE SCALE GENOMIC DNA]</scope>
    <source>
        <strain evidence="3 4">DSM 27648</strain>
    </source>
</reference>
<dbReference type="GO" id="GO:0016740">
    <property type="term" value="F:transferase activity"/>
    <property type="evidence" value="ECO:0007669"/>
    <property type="project" value="UniProtKB-KW"/>
</dbReference>
<dbReference type="PIRSF" id="PIRSF001221">
    <property type="entry name" value="Amidase_fungi"/>
    <property type="match status" value="1"/>
</dbReference>
<evidence type="ECO:0000313" key="3">
    <source>
        <dbReference type="EMBL" id="AKV01050.1"/>
    </source>
</evidence>
<dbReference type="InterPro" id="IPR036928">
    <property type="entry name" value="AS_sf"/>
</dbReference>
<dbReference type="SUPFAM" id="SSF75304">
    <property type="entry name" value="Amidase signature (AS) enzymes"/>
    <property type="match status" value="1"/>
</dbReference>
<organism evidence="3 4">
    <name type="scientific">Labilithrix luteola</name>
    <dbReference type="NCBI Taxonomy" id="1391654"/>
    <lineage>
        <taxon>Bacteria</taxon>
        <taxon>Pseudomonadati</taxon>
        <taxon>Myxococcota</taxon>
        <taxon>Polyangia</taxon>
        <taxon>Polyangiales</taxon>
        <taxon>Labilitrichaceae</taxon>
        <taxon>Labilithrix</taxon>
    </lineage>
</organism>
<feature type="region of interest" description="Disordered" evidence="1">
    <location>
        <begin position="470"/>
        <end position="490"/>
    </location>
</feature>